<evidence type="ECO:0000313" key="2">
    <source>
        <dbReference type="Proteomes" id="UP000011509"/>
    </source>
</evidence>
<protein>
    <recommendedName>
        <fullName evidence="3">Methyltransferase type 11 domain-containing protein</fullName>
    </recommendedName>
</protein>
<accession>M0EPK5</accession>
<organism evidence="1 2">
    <name type="scientific">Halorubrum coriense DSM 10284</name>
    <dbReference type="NCBI Taxonomy" id="1227466"/>
    <lineage>
        <taxon>Archaea</taxon>
        <taxon>Methanobacteriati</taxon>
        <taxon>Methanobacteriota</taxon>
        <taxon>Stenosarchaea group</taxon>
        <taxon>Halobacteria</taxon>
        <taxon>Halobacteriales</taxon>
        <taxon>Haloferacaceae</taxon>
        <taxon>Halorubrum</taxon>
    </lineage>
</organism>
<gene>
    <name evidence="1" type="ORF">C464_04111</name>
</gene>
<proteinExistence type="predicted"/>
<dbReference type="SUPFAM" id="SSF53335">
    <property type="entry name" value="S-adenosyl-L-methionine-dependent methyltransferases"/>
    <property type="match status" value="1"/>
</dbReference>
<reference evidence="1 2" key="1">
    <citation type="journal article" date="2014" name="PLoS Genet.">
        <title>Phylogenetically driven sequencing of extremely halophilic archaea reveals strategies for static and dynamic osmo-response.</title>
        <authorList>
            <person name="Becker E.A."/>
            <person name="Seitzer P.M."/>
            <person name="Tritt A."/>
            <person name="Larsen D."/>
            <person name="Krusor M."/>
            <person name="Yao A.I."/>
            <person name="Wu D."/>
            <person name="Madern D."/>
            <person name="Eisen J.A."/>
            <person name="Darling A.E."/>
            <person name="Facciotti M.T."/>
        </authorList>
    </citation>
    <scope>NUCLEOTIDE SEQUENCE [LARGE SCALE GENOMIC DNA]</scope>
    <source>
        <strain evidence="1 2">DSM 10284</strain>
    </source>
</reference>
<keyword evidence="2" id="KW-1185">Reference proteome</keyword>
<comment type="caution">
    <text evidence="1">The sequence shown here is derived from an EMBL/GenBank/DDBJ whole genome shotgun (WGS) entry which is preliminary data.</text>
</comment>
<dbReference type="Gene3D" id="3.40.50.150">
    <property type="entry name" value="Vaccinia Virus protein VP39"/>
    <property type="match status" value="1"/>
</dbReference>
<name>M0EPK5_9EURY</name>
<sequence>MGELPGGDMKHAQIRYLEAKHSVDERSRSRRVADRLFEALPASPTVGEAGAGTGAAVPWLLERGVTAGSYRGVDLSPTVVAYAQRTRPAALRYRGYSAVDTESGGTVGDFRFGFEVGDALQVLRERDHDLVVAQQFMDLVPLESAVDMLTAAAGDGGLVYCPLTFDGVTVFQPDHPADDEIQQAYHEAIDNDADRETRAGRHLLEEFRDRGGSLLAADASDAIVRPRNGGYPADERYFLSCLLGFVEESVQPEAVPAVDDWLSVRRDQLVDGQLSYVGHRYDFLYRTPAEGE</sequence>
<dbReference type="PATRIC" id="fig|1227466.3.peg.833"/>
<dbReference type="AlphaFoldDB" id="M0EPK5"/>
<dbReference type="STRING" id="1227466.C464_04111"/>
<evidence type="ECO:0008006" key="3">
    <source>
        <dbReference type="Google" id="ProtNLM"/>
    </source>
</evidence>
<dbReference type="EMBL" id="AOJL01000020">
    <property type="protein sequence ID" value="ELZ49630.1"/>
    <property type="molecule type" value="Genomic_DNA"/>
</dbReference>
<dbReference type="InterPro" id="IPR029063">
    <property type="entry name" value="SAM-dependent_MTases_sf"/>
</dbReference>
<dbReference type="Proteomes" id="UP000011509">
    <property type="component" value="Unassembled WGS sequence"/>
</dbReference>
<evidence type="ECO:0000313" key="1">
    <source>
        <dbReference type="EMBL" id="ELZ49630.1"/>
    </source>
</evidence>
<dbReference type="RefSeq" id="WP_006112267.1">
    <property type="nucleotide sequence ID" value="NZ_AOJL01000020.1"/>
</dbReference>